<comment type="caution">
    <text evidence="1">The sequence shown here is derived from an EMBL/GenBank/DDBJ whole genome shotgun (WGS) entry which is preliminary data.</text>
</comment>
<gene>
    <name evidence="1" type="ORF">MLD38_011458</name>
</gene>
<accession>A0ACB9R4G4</accession>
<evidence type="ECO:0000313" key="1">
    <source>
        <dbReference type="EMBL" id="KAI4373322.1"/>
    </source>
</evidence>
<proteinExistence type="predicted"/>
<evidence type="ECO:0000313" key="2">
    <source>
        <dbReference type="Proteomes" id="UP001057402"/>
    </source>
</evidence>
<name>A0ACB9R4G4_9MYRT</name>
<reference evidence="2" key="1">
    <citation type="journal article" date="2023" name="Front. Plant Sci.">
        <title>Chromosomal-level genome assembly of Melastoma candidum provides insights into trichome evolution.</title>
        <authorList>
            <person name="Zhong Y."/>
            <person name="Wu W."/>
            <person name="Sun C."/>
            <person name="Zou P."/>
            <person name="Liu Y."/>
            <person name="Dai S."/>
            <person name="Zhou R."/>
        </authorList>
    </citation>
    <scope>NUCLEOTIDE SEQUENCE [LARGE SCALE GENOMIC DNA]</scope>
</reference>
<protein>
    <submittedName>
        <fullName evidence="1">Uncharacterized protein</fullName>
    </submittedName>
</protein>
<organism evidence="1 2">
    <name type="scientific">Melastoma candidum</name>
    <dbReference type="NCBI Taxonomy" id="119954"/>
    <lineage>
        <taxon>Eukaryota</taxon>
        <taxon>Viridiplantae</taxon>
        <taxon>Streptophyta</taxon>
        <taxon>Embryophyta</taxon>
        <taxon>Tracheophyta</taxon>
        <taxon>Spermatophyta</taxon>
        <taxon>Magnoliopsida</taxon>
        <taxon>eudicotyledons</taxon>
        <taxon>Gunneridae</taxon>
        <taxon>Pentapetalae</taxon>
        <taxon>rosids</taxon>
        <taxon>malvids</taxon>
        <taxon>Myrtales</taxon>
        <taxon>Melastomataceae</taxon>
        <taxon>Melastomatoideae</taxon>
        <taxon>Melastomateae</taxon>
        <taxon>Melastoma</taxon>
    </lineage>
</organism>
<keyword evidence="2" id="KW-1185">Reference proteome</keyword>
<dbReference type="Proteomes" id="UP001057402">
    <property type="component" value="Chromosome 4"/>
</dbReference>
<sequence>MNFSGILPLVFVLMKQNYEIVLLEGDVEIAIVAFKVLLFLFSSGKTILVRLPCFKDNLTKNTGKLHLSLARNNGAYYGVALLESMCRSDLKVAVHCETVRVQVKDLEDSFRQRPSGISDARDGYERPQQRDHLRSNARSPPLRA</sequence>
<dbReference type="EMBL" id="CM042883">
    <property type="protein sequence ID" value="KAI4373322.1"/>
    <property type="molecule type" value="Genomic_DNA"/>
</dbReference>